<feature type="non-terminal residue" evidence="4">
    <location>
        <position position="132"/>
    </location>
</feature>
<evidence type="ECO:0000259" key="3">
    <source>
        <dbReference type="PROSITE" id="PS51779"/>
    </source>
</evidence>
<reference evidence="4" key="1">
    <citation type="submission" date="2018-05" db="EMBL/GenBank/DDBJ databases">
        <authorList>
            <person name="Lanie J.A."/>
            <person name="Ng W.-L."/>
            <person name="Kazmierczak K.M."/>
            <person name="Andrzejewski T.M."/>
            <person name="Davidsen T.M."/>
            <person name="Wayne K.J."/>
            <person name="Tettelin H."/>
            <person name="Glass J.I."/>
            <person name="Rusch D."/>
            <person name="Podicherti R."/>
            <person name="Tsui H.-C.T."/>
            <person name="Winkler M.E."/>
        </authorList>
    </citation>
    <scope>NUCLEOTIDE SEQUENCE</scope>
</reference>
<dbReference type="InterPro" id="IPR010827">
    <property type="entry name" value="BamA/TamA_POTRA"/>
</dbReference>
<dbReference type="PROSITE" id="PS51779">
    <property type="entry name" value="POTRA"/>
    <property type="match status" value="1"/>
</dbReference>
<accession>A0A382MDE6</accession>
<dbReference type="GO" id="GO:0019867">
    <property type="term" value="C:outer membrane"/>
    <property type="evidence" value="ECO:0007669"/>
    <property type="project" value="InterPro"/>
</dbReference>
<protein>
    <recommendedName>
        <fullName evidence="3">POTRA domain-containing protein</fullName>
    </recommendedName>
</protein>
<keyword evidence="2" id="KW-0472">Membrane</keyword>
<comment type="subcellular location">
    <subcellularLocation>
        <location evidence="1">Membrane</location>
    </subcellularLocation>
</comment>
<gene>
    <name evidence="4" type="ORF">METZ01_LOCUS299680</name>
</gene>
<evidence type="ECO:0000256" key="1">
    <source>
        <dbReference type="ARBA" id="ARBA00004370"/>
    </source>
</evidence>
<organism evidence="4">
    <name type="scientific">marine metagenome</name>
    <dbReference type="NCBI Taxonomy" id="408172"/>
    <lineage>
        <taxon>unclassified sequences</taxon>
        <taxon>metagenomes</taxon>
        <taxon>ecological metagenomes</taxon>
    </lineage>
</organism>
<dbReference type="InterPro" id="IPR034746">
    <property type="entry name" value="POTRA"/>
</dbReference>
<name>A0A382MDE6_9ZZZZ</name>
<sequence length="132" mass="14925">MKNMFIRIVAICLACILVSLNHYALAQDSDISEIVIKGNQRVENETIISYMDVNIGDSFDVDNLNRNVKNIFSSGFFSDVKISKQGSKLIIKVIENPIVNRVFFEGNKKINDEDLNAEIQISPRSVFTRAKI</sequence>
<proteinExistence type="predicted"/>
<evidence type="ECO:0000313" key="4">
    <source>
        <dbReference type="EMBL" id="SVC46826.1"/>
    </source>
</evidence>
<dbReference type="EMBL" id="UINC01092871">
    <property type="protein sequence ID" value="SVC46826.1"/>
    <property type="molecule type" value="Genomic_DNA"/>
</dbReference>
<evidence type="ECO:0000256" key="2">
    <source>
        <dbReference type="ARBA" id="ARBA00023136"/>
    </source>
</evidence>
<dbReference type="AlphaFoldDB" id="A0A382MDE6"/>
<dbReference type="Pfam" id="PF07244">
    <property type="entry name" value="POTRA"/>
    <property type="match status" value="2"/>
</dbReference>
<feature type="domain" description="POTRA" evidence="3">
    <location>
        <begin position="29"/>
        <end position="96"/>
    </location>
</feature>
<dbReference type="Gene3D" id="3.10.20.310">
    <property type="entry name" value="membrane protein fhac"/>
    <property type="match status" value="2"/>
</dbReference>